<evidence type="ECO:0000313" key="2">
    <source>
        <dbReference type="EMBL" id="TGX44276.1"/>
    </source>
</evidence>
<sequence>MPQFFFRLNTRNAVAHAEQGGDFPDLRAALAGAHSAARAMLHTRHRHPPIELHGSLDIEDERHRPVARILLADVARQIS</sequence>
<name>A0A4S1WSB8_9SPHN</name>
<reference evidence="2 3" key="1">
    <citation type="submission" date="2019-04" db="EMBL/GenBank/DDBJ databases">
        <title>Sphingomonas psychrotolerans sp. nov., isolated from soil in the Tianshan Mountains, Xinjiang, China.</title>
        <authorList>
            <person name="Luo Y."/>
            <person name="Sheng H."/>
        </authorList>
    </citation>
    <scope>NUCLEOTIDE SEQUENCE [LARGE SCALE GENOMIC DNA]</scope>
    <source>
        <strain evidence="2 3">KIS18-15</strain>
    </source>
</reference>
<comment type="caution">
    <text evidence="2">The sequence shown here is derived from an EMBL/GenBank/DDBJ whole genome shotgun (WGS) entry which is preliminary data.</text>
</comment>
<dbReference type="EMBL" id="SRXU01000002">
    <property type="protein sequence ID" value="TGX44276.1"/>
    <property type="molecule type" value="Genomic_DNA"/>
</dbReference>
<organism evidence="2 3">
    <name type="scientific">Sphingomonas naasensis</name>
    <dbReference type="NCBI Taxonomy" id="1344951"/>
    <lineage>
        <taxon>Bacteria</taxon>
        <taxon>Pseudomonadati</taxon>
        <taxon>Pseudomonadota</taxon>
        <taxon>Alphaproteobacteria</taxon>
        <taxon>Sphingomonadales</taxon>
        <taxon>Sphingomonadaceae</taxon>
        <taxon>Sphingomonas</taxon>
    </lineage>
</organism>
<dbReference type="OrthoDB" id="7572026at2"/>
<dbReference type="AlphaFoldDB" id="A0A4S1WSB8"/>
<keyword evidence="3" id="KW-1185">Reference proteome</keyword>
<accession>A0A4S1WSB8</accession>
<evidence type="ECO:0000259" key="1">
    <source>
        <dbReference type="Pfam" id="PF21834"/>
    </source>
</evidence>
<dbReference type="Pfam" id="PF21834">
    <property type="entry name" value="DUF6894"/>
    <property type="match status" value="1"/>
</dbReference>
<gene>
    <name evidence="2" type="ORF">E5A74_05600</name>
</gene>
<evidence type="ECO:0000313" key="3">
    <source>
        <dbReference type="Proteomes" id="UP000309848"/>
    </source>
</evidence>
<dbReference type="Proteomes" id="UP000309848">
    <property type="component" value="Unassembled WGS sequence"/>
</dbReference>
<feature type="domain" description="DUF6894" evidence="1">
    <location>
        <begin position="4"/>
        <end position="70"/>
    </location>
</feature>
<dbReference type="RefSeq" id="WP_135983291.1">
    <property type="nucleotide sequence ID" value="NZ_JAASQM010000002.1"/>
</dbReference>
<dbReference type="InterPro" id="IPR054189">
    <property type="entry name" value="DUF6894"/>
</dbReference>
<proteinExistence type="predicted"/>
<protein>
    <recommendedName>
        <fullName evidence="1">DUF6894 domain-containing protein</fullName>
    </recommendedName>
</protein>